<evidence type="ECO:0000313" key="6">
    <source>
        <dbReference type="Proteomes" id="UP000837932"/>
    </source>
</evidence>
<organism evidence="5 6">
    <name type="scientific">Emticicia aquatica</name>
    <dbReference type="NCBI Taxonomy" id="1681835"/>
    <lineage>
        <taxon>Bacteria</taxon>
        <taxon>Pseudomonadati</taxon>
        <taxon>Bacteroidota</taxon>
        <taxon>Cytophagia</taxon>
        <taxon>Cytophagales</taxon>
        <taxon>Leadbetterellaceae</taxon>
        <taxon>Emticicia</taxon>
    </lineage>
</organism>
<dbReference type="Pfam" id="PF00356">
    <property type="entry name" value="LacI"/>
    <property type="match status" value="1"/>
</dbReference>
<dbReference type="PROSITE" id="PS50932">
    <property type="entry name" value="HTH_LACI_2"/>
    <property type="match status" value="1"/>
</dbReference>
<keyword evidence="2" id="KW-0238">DNA-binding</keyword>
<dbReference type="InterPro" id="IPR028082">
    <property type="entry name" value="Peripla_BP_I"/>
</dbReference>
<evidence type="ECO:0000256" key="2">
    <source>
        <dbReference type="ARBA" id="ARBA00023125"/>
    </source>
</evidence>
<gene>
    <name evidence="5" type="primary">cytR_3</name>
    <name evidence="5" type="ORF">EMA8858_03684</name>
</gene>
<evidence type="ECO:0000313" key="5">
    <source>
        <dbReference type="EMBL" id="CAH0997550.1"/>
    </source>
</evidence>
<dbReference type="Gene3D" id="1.10.260.40">
    <property type="entry name" value="lambda repressor-like DNA-binding domains"/>
    <property type="match status" value="1"/>
</dbReference>
<reference evidence="5" key="1">
    <citation type="submission" date="2021-12" db="EMBL/GenBank/DDBJ databases">
        <authorList>
            <person name="Rodrigo-Torres L."/>
            <person name="Arahal R. D."/>
            <person name="Lucena T."/>
        </authorList>
    </citation>
    <scope>NUCLEOTIDE SEQUENCE</scope>
    <source>
        <strain evidence="5">CECT 8858</strain>
    </source>
</reference>
<dbReference type="InterPro" id="IPR000843">
    <property type="entry name" value="HTH_LacI"/>
</dbReference>
<accession>A0ABN8F2B7</accession>
<dbReference type="EMBL" id="CAKLPY010000004">
    <property type="protein sequence ID" value="CAH0997550.1"/>
    <property type="molecule type" value="Genomic_DNA"/>
</dbReference>
<sequence>MQRHQVTIKEIAQELGISISTVSRALQNNPRIGLRTREQVWKVAKQLHYVPNPAAIFLKKNRTFTIGVLLPHLQEEFFSMAISGIEDVALQKGYNVVISQSRDKFEREENAIKSFRNSRVDGVIASVATETTNYSHFKELENLGTPLVFFDRVPRNLEANKVRCSITEGAFEAVEFLINRGITKIALLNGPSNFEVSDERLNGYLMAIKKFKLQTSPSYIKSTDLSKEDSICKMEELLALKVPPEAILTFNDYLALYAMQVCKQKGIVPNKDISFVSFANLPMTIYLDNPPLASVEQFAYNMGVKATELLMSIIENPSEEMPPHQEIILGTKLIIH</sequence>
<keyword evidence="3" id="KW-0804">Transcription</keyword>
<dbReference type="CDD" id="cd06267">
    <property type="entry name" value="PBP1_LacI_sugar_binding-like"/>
    <property type="match status" value="1"/>
</dbReference>
<comment type="caution">
    <text evidence="5">The sequence shown here is derived from an EMBL/GenBank/DDBJ whole genome shotgun (WGS) entry which is preliminary data.</text>
</comment>
<dbReference type="PANTHER" id="PTHR30146:SF109">
    <property type="entry name" value="HTH-TYPE TRANSCRIPTIONAL REGULATOR GALS"/>
    <property type="match status" value="1"/>
</dbReference>
<feature type="domain" description="HTH lacI-type" evidence="4">
    <location>
        <begin position="6"/>
        <end position="60"/>
    </location>
</feature>
<dbReference type="RefSeq" id="WP_238808311.1">
    <property type="nucleotide sequence ID" value="NZ_CAKLPY010000004.1"/>
</dbReference>
<dbReference type="SMART" id="SM00354">
    <property type="entry name" value="HTH_LACI"/>
    <property type="match status" value="1"/>
</dbReference>
<protein>
    <submittedName>
        <fullName evidence="5">HTH-type transcriptional repressor CytR</fullName>
    </submittedName>
</protein>
<keyword evidence="1" id="KW-0805">Transcription regulation</keyword>
<dbReference type="InterPro" id="IPR001761">
    <property type="entry name" value="Peripla_BP/Lac1_sug-bd_dom"/>
</dbReference>
<dbReference type="SUPFAM" id="SSF53822">
    <property type="entry name" value="Periplasmic binding protein-like I"/>
    <property type="match status" value="1"/>
</dbReference>
<evidence type="ECO:0000259" key="4">
    <source>
        <dbReference type="PROSITE" id="PS50932"/>
    </source>
</evidence>
<dbReference type="Proteomes" id="UP000837932">
    <property type="component" value="Unassembled WGS sequence"/>
</dbReference>
<dbReference type="InterPro" id="IPR010982">
    <property type="entry name" value="Lambda_DNA-bd_dom_sf"/>
</dbReference>
<dbReference type="CDD" id="cd01392">
    <property type="entry name" value="HTH_LacI"/>
    <property type="match status" value="1"/>
</dbReference>
<evidence type="ECO:0000256" key="3">
    <source>
        <dbReference type="ARBA" id="ARBA00023163"/>
    </source>
</evidence>
<dbReference type="PANTHER" id="PTHR30146">
    <property type="entry name" value="LACI-RELATED TRANSCRIPTIONAL REPRESSOR"/>
    <property type="match status" value="1"/>
</dbReference>
<evidence type="ECO:0000256" key="1">
    <source>
        <dbReference type="ARBA" id="ARBA00023015"/>
    </source>
</evidence>
<dbReference type="Pfam" id="PF00532">
    <property type="entry name" value="Peripla_BP_1"/>
    <property type="match status" value="1"/>
</dbReference>
<dbReference type="SUPFAM" id="SSF47413">
    <property type="entry name" value="lambda repressor-like DNA-binding domains"/>
    <property type="match status" value="1"/>
</dbReference>
<keyword evidence="6" id="KW-1185">Reference proteome</keyword>
<name>A0ABN8F2B7_9BACT</name>
<proteinExistence type="predicted"/>
<dbReference type="Gene3D" id="3.40.50.2300">
    <property type="match status" value="2"/>
</dbReference>